<reference evidence="2 3" key="2">
    <citation type="journal article" date="2010" name="Nucleic Acids Res.">
        <title>BeetleBase in 2010: revisions to provide comprehensive genomic information for Tribolium castaneum.</title>
        <authorList>
            <person name="Kim H.S."/>
            <person name="Murphy T."/>
            <person name="Xia J."/>
            <person name="Caragea D."/>
            <person name="Park Y."/>
            <person name="Beeman R.W."/>
            <person name="Lorenzen M.D."/>
            <person name="Butcher S."/>
            <person name="Manak J.R."/>
            <person name="Brown S.J."/>
        </authorList>
    </citation>
    <scope>GENOME REANNOTATION</scope>
    <source>
        <strain evidence="2 3">Georgia GA2</strain>
    </source>
</reference>
<dbReference type="SUPFAM" id="SSF57302">
    <property type="entry name" value="Snake toxin-like"/>
    <property type="match status" value="1"/>
</dbReference>
<protein>
    <submittedName>
        <fullName evidence="2">Uncharacterized protein</fullName>
    </submittedName>
</protein>
<dbReference type="AlphaFoldDB" id="A0A139WD44"/>
<keyword evidence="1" id="KW-0732">Signal</keyword>
<evidence type="ECO:0000313" key="2">
    <source>
        <dbReference type="EMBL" id="KYB25834.1"/>
    </source>
</evidence>
<accession>A0A139WD44</accession>
<dbReference type="EMBL" id="KQ971361">
    <property type="protein sequence ID" value="KYB25834.1"/>
    <property type="molecule type" value="Genomic_DNA"/>
</dbReference>
<dbReference type="InterPro" id="IPR045860">
    <property type="entry name" value="Snake_toxin-like_sf"/>
</dbReference>
<gene>
    <name evidence="2" type="primary">AUGUSTUS-3.0.2_34067</name>
    <name evidence="2" type="ORF">TcasGA2_TC034067</name>
</gene>
<feature type="chain" id="PRO_5007299654" evidence="1">
    <location>
        <begin position="22"/>
        <end position="102"/>
    </location>
</feature>
<feature type="signal peptide" evidence="1">
    <location>
        <begin position="1"/>
        <end position="21"/>
    </location>
</feature>
<evidence type="ECO:0000256" key="1">
    <source>
        <dbReference type="SAM" id="SignalP"/>
    </source>
</evidence>
<name>A0A139WD44_TRICA</name>
<keyword evidence="3" id="KW-1185">Reference proteome</keyword>
<dbReference type="InParanoid" id="A0A139WD44"/>
<dbReference type="KEGG" id="tca:103313962"/>
<dbReference type="Proteomes" id="UP000007266">
    <property type="component" value="Linkage group 8"/>
</dbReference>
<reference evidence="2 3" key="1">
    <citation type="journal article" date="2008" name="Nature">
        <title>The genome of the model beetle and pest Tribolium castaneum.</title>
        <authorList>
            <consortium name="Tribolium Genome Sequencing Consortium"/>
            <person name="Richards S."/>
            <person name="Gibbs R.A."/>
            <person name="Weinstock G.M."/>
            <person name="Brown S.J."/>
            <person name="Denell R."/>
            <person name="Beeman R.W."/>
            <person name="Gibbs R."/>
            <person name="Beeman R.W."/>
            <person name="Brown S.J."/>
            <person name="Bucher G."/>
            <person name="Friedrich M."/>
            <person name="Grimmelikhuijzen C.J."/>
            <person name="Klingler M."/>
            <person name="Lorenzen M."/>
            <person name="Richards S."/>
            <person name="Roth S."/>
            <person name="Schroder R."/>
            <person name="Tautz D."/>
            <person name="Zdobnov E.M."/>
            <person name="Muzny D."/>
            <person name="Gibbs R.A."/>
            <person name="Weinstock G.M."/>
            <person name="Attaway T."/>
            <person name="Bell S."/>
            <person name="Buhay C.J."/>
            <person name="Chandrabose M.N."/>
            <person name="Chavez D."/>
            <person name="Clerk-Blankenburg K.P."/>
            <person name="Cree A."/>
            <person name="Dao M."/>
            <person name="Davis C."/>
            <person name="Chacko J."/>
            <person name="Dinh H."/>
            <person name="Dugan-Rocha S."/>
            <person name="Fowler G."/>
            <person name="Garner T.T."/>
            <person name="Garnes J."/>
            <person name="Gnirke A."/>
            <person name="Hawes A."/>
            <person name="Hernandez J."/>
            <person name="Hines S."/>
            <person name="Holder M."/>
            <person name="Hume J."/>
            <person name="Jhangiani S.N."/>
            <person name="Joshi V."/>
            <person name="Khan Z.M."/>
            <person name="Jackson L."/>
            <person name="Kovar C."/>
            <person name="Kowis A."/>
            <person name="Lee S."/>
            <person name="Lewis L.R."/>
            <person name="Margolis J."/>
            <person name="Morgan M."/>
            <person name="Nazareth L.V."/>
            <person name="Nguyen N."/>
            <person name="Okwuonu G."/>
            <person name="Parker D."/>
            <person name="Richards S."/>
            <person name="Ruiz S.J."/>
            <person name="Santibanez J."/>
            <person name="Savard J."/>
            <person name="Scherer S.E."/>
            <person name="Schneider B."/>
            <person name="Sodergren E."/>
            <person name="Tautz D."/>
            <person name="Vattahil S."/>
            <person name="Villasana D."/>
            <person name="White C.S."/>
            <person name="Wright R."/>
            <person name="Park Y."/>
            <person name="Beeman R.W."/>
            <person name="Lord J."/>
            <person name="Oppert B."/>
            <person name="Lorenzen M."/>
            <person name="Brown S."/>
            <person name="Wang L."/>
            <person name="Savard J."/>
            <person name="Tautz D."/>
            <person name="Richards S."/>
            <person name="Weinstock G."/>
            <person name="Gibbs R.A."/>
            <person name="Liu Y."/>
            <person name="Worley K."/>
            <person name="Weinstock G."/>
            <person name="Elsik C.G."/>
            <person name="Reese J.T."/>
            <person name="Elhaik E."/>
            <person name="Landan G."/>
            <person name="Graur D."/>
            <person name="Arensburger P."/>
            <person name="Atkinson P."/>
            <person name="Beeman R.W."/>
            <person name="Beidler J."/>
            <person name="Brown S.J."/>
            <person name="Demuth J.P."/>
            <person name="Drury D.W."/>
            <person name="Du Y.Z."/>
            <person name="Fujiwara H."/>
            <person name="Lorenzen M."/>
            <person name="Maselli V."/>
            <person name="Osanai M."/>
            <person name="Park Y."/>
            <person name="Robertson H.M."/>
            <person name="Tu Z."/>
            <person name="Wang J.J."/>
            <person name="Wang S."/>
            <person name="Richards S."/>
            <person name="Song H."/>
            <person name="Zhang L."/>
            <person name="Sodergren E."/>
            <person name="Werner D."/>
            <person name="Stanke M."/>
            <person name="Morgenstern B."/>
            <person name="Solovyev V."/>
            <person name="Kosarev P."/>
            <person name="Brown G."/>
            <person name="Chen H.C."/>
            <person name="Ermolaeva O."/>
            <person name="Hlavina W."/>
            <person name="Kapustin Y."/>
            <person name="Kiryutin B."/>
            <person name="Kitts P."/>
            <person name="Maglott D."/>
            <person name="Pruitt K."/>
            <person name="Sapojnikov V."/>
            <person name="Souvorov A."/>
            <person name="Mackey A.J."/>
            <person name="Waterhouse R.M."/>
            <person name="Wyder S."/>
            <person name="Zdobnov E.M."/>
            <person name="Zdobnov E.M."/>
            <person name="Wyder S."/>
            <person name="Kriventseva E.V."/>
            <person name="Kadowaki T."/>
            <person name="Bork P."/>
            <person name="Aranda M."/>
            <person name="Bao R."/>
            <person name="Beermann A."/>
            <person name="Berns N."/>
            <person name="Bolognesi R."/>
            <person name="Bonneton F."/>
            <person name="Bopp D."/>
            <person name="Brown S.J."/>
            <person name="Bucher G."/>
            <person name="Butts T."/>
            <person name="Chaumot A."/>
            <person name="Denell R.E."/>
            <person name="Ferrier D.E."/>
            <person name="Friedrich M."/>
            <person name="Gordon C.M."/>
            <person name="Jindra M."/>
            <person name="Klingler M."/>
            <person name="Lan Q."/>
            <person name="Lattorff H.M."/>
            <person name="Laudet V."/>
            <person name="von Levetsow C."/>
            <person name="Liu Z."/>
            <person name="Lutz R."/>
            <person name="Lynch J.A."/>
            <person name="da Fonseca R.N."/>
            <person name="Posnien N."/>
            <person name="Reuter R."/>
            <person name="Roth S."/>
            <person name="Savard J."/>
            <person name="Schinko J.B."/>
            <person name="Schmitt C."/>
            <person name="Schoppmeier M."/>
            <person name="Schroder R."/>
            <person name="Shippy T.D."/>
            <person name="Simonnet F."/>
            <person name="Marques-Souza H."/>
            <person name="Tautz D."/>
            <person name="Tomoyasu Y."/>
            <person name="Trauner J."/>
            <person name="Van der Zee M."/>
            <person name="Vervoort M."/>
            <person name="Wittkopp N."/>
            <person name="Wimmer E.A."/>
            <person name="Yang X."/>
            <person name="Jones A.K."/>
            <person name="Sattelle D.B."/>
            <person name="Ebert P.R."/>
            <person name="Nelson D."/>
            <person name="Scott J.G."/>
            <person name="Beeman R.W."/>
            <person name="Muthukrishnan S."/>
            <person name="Kramer K.J."/>
            <person name="Arakane Y."/>
            <person name="Beeman R.W."/>
            <person name="Zhu Q."/>
            <person name="Hogenkamp D."/>
            <person name="Dixit R."/>
            <person name="Oppert B."/>
            <person name="Jiang H."/>
            <person name="Zou Z."/>
            <person name="Marshall J."/>
            <person name="Elpidina E."/>
            <person name="Vinokurov K."/>
            <person name="Oppert C."/>
            <person name="Zou Z."/>
            <person name="Evans J."/>
            <person name="Lu Z."/>
            <person name="Zhao P."/>
            <person name="Sumathipala N."/>
            <person name="Altincicek B."/>
            <person name="Vilcinskas A."/>
            <person name="Williams M."/>
            <person name="Hultmark D."/>
            <person name="Hetru C."/>
            <person name="Jiang H."/>
            <person name="Grimmelikhuijzen C.J."/>
            <person name="Hauser F."/>
            <person name="Cazzamali G."/>
            <person name="Williamson M."/>
            <person name="Park Y."/>
            <person name="Li B."/>
            <person name="Tanaka Y."/>
            <person name="Predel R."/>
            <person name="Neupert S."/>
            <person name="Schachtner J."/>
            <person name="Verleyen P."/>
            <person name="Raible F."/>
            <person name="Bork P."/>
            <person name="Friedrich M."/>
            <person name="Walden K.K."/>
            <person name="Robertson H.M."/>
            <person name="Angeli S."/>
            <person name="Foret S."/>
            <person name="Bucher G."/>
            <person name="Schuetz S."/>
            <person name="Maleszka R."/>
            <person name="Wimmer E.A."/>
            <person name="Beeman R.W."/>
            <person name="Lorenzen M."/>
            <person name="Tomoyasu Y."/>
            <person name="Miller S.C."/>
            <person name="Grossmann D."/>
            <person name="Bucher G."/>
        </authorList>
    </citation>
    <scope>NUCLEOTIDE SEQUENCE [LARGE SCALE GENOMIC DNA]</scope>
    <source>
        <strain evidence="2 3">Georgia GA2</strain>
    </source>
</reference>
<sequence length="102" mass="11221">MNFAFLVLLCAAIFAQTCVKGSGVSKCYFCQDSCQEPPKTVNCPSGGRCMANGVIYDSEHRIEQRTCMVANSTLVEKCAKLNETKDAFCYFCDTDLCNSKGF</sequence>
<proteinExistence type="predicted"/>
<organism evidence="2 3">
    <name type="scientific">Tribolium castaneum</name>
    <name type="common">Red flour beetle</name>
    <dbReference type="NCBI Taxonomy" id="7070"/>
    <lineage>
        <taxon>Eukaryota</taxon>
        <taxon>Metazoa</taxon>
        <taxon>Ecdysozoa</taxon>
        <taxon>Arthropoda</taxon>
        <taxon>Hexapoda</taxon>
        <taxon>Insecta</taxon>
        <taxon>Pterygota</taxon>
        <taxon>Neoptera</taxon>
        <taxon>Endopterygota</taxon>
        <taxon>Coleoptera</taxon>
        <taxon>Polyphaga</taxon>
        <taxon>Cucujiformia</taxon>
        <taxon>Tenebrionidae</taxon>
        <taxon>Tenebrionidae incertae sedis</taxon>
        <taxon>Tribolium</taxon>
    </lineage>
</organism>
<evidence type="ECO:0000313" key="3">
    <source>
        <dbReference type="Proteomes" id="UP000007266"/>
    </source>
</evidence>
<dbReference type="OrthoDB" id="10306546at2759"/>